<comment type="caution">
    <text evidence="2">The sequence shown here is derived from an EMBL/GenBank/DDBJ whole genome shotgun (WGS) entry which is preliminary data.</text>
</comment>
<dbReference type="SUPFAM" id="SSF54637">
    <property type="entry name" value="Thioesterase/thiol ester dehydrase-isomerase"/>
    <property type="match status" value="1"/>
</dbReference>
<dbReference type="Proteomes" id="UP000237682">
    <property type="component" value="Unassembled WGS sequence"/>
</dbReference>
<dbReference type="Pfam" id="PF09500">
    <property type="entry name" value="YiiD_C"/>
    <property type="match status" value="1"/>
</dbReference>
<accession>A0A2S9QFK7</accession>
<dbReference type="InterPro" id="IPR012660">
    <property type="entry name" value="YiiD_C"/>
</dbReference>
<dbReference type="EMBL" id="PUEJ01000003">
    <property type="protein sequence ID" value="PRH88134.1"/>
    <property type="molecule type" value="Genomic_DNA"/>
</dbReference>
<dbReference type="NCBIfam" id="TIGR02447">
    <property type="entry name" value="yiiD_Cterm"/>
    <property type="match status" value="1"/>
</dbReference>
<dbReference type="AlphaFoldDB" id="A0A2S9QFK7"/>
<dbReference type="OrthoDB" id="572024at2"/>
<dbReference type="InterPro" id="IPR029069">
    <property type="entry name" value="HotDog_dom_sf"/>
</dbReference>
<evidence type="ECO:0000259" key="1">
    <source>
        <dbReference type="Pfam" id="PF09500"/>
    </source>
</evidence>
<protein>
    <submittedName>
        <fullName evidence="2">Thioesterase</fullName>
    </submittedName>
</protein>
<name>A0A2S9QFK7_9HYPH</name>
<sequence>MEEAALLPAELEADLHDNIPLTQAMQVRVLEIGPESVRLGAPLSANINHHRTAFGGSLATLATLAAWSLAFLKLKSAGLDCSLVVGSVHMDYLAPVEGDFSARSMLAEPEKWEHVLEAFARRGKARIPVLAEIDYGGRCAARFRGDFAALAR</sequence>
<dbReference type="Gene3D" id="3.10.129.10">
    <property type="entry name" value="Hotdog Thioesterase"/>
    <property type="match status" value="1"/>
</dbReference>
<keyword evidence="3" id="KW-1185">Reference proteome</keyword>
<feature type="domain" description="Thioesterase putative" evidence="1">
    <location>
        <begin position="9"/>
        <end position="150"/>
    </location>
</feature>
<dbReference type="RefSeq" id="WP_105861800.1">
    <property type="nucleotide sequence ID" value="NZ_PUEJ01000003.1"/>
</dbReference>
<reference evidence="2 3" key="1">
    <citation type="submission" date="2018-02" db="EMBL/GenBank/DDBJ databases">
        <title>Whole genome sequencing of endophytic bacterium.</title>
        <authorList>
            <person name="Eedara R."/>
            <person name="Podile A.R."/>
        </authorList>
    </citation>
    <scope>NUCLEOTIDE SEQUENCE [LARGE SCALE GENOMIC DNA]</scope>
    <source>
        <strain evidence="2 3">RP1T</strain>
    </source>
</reference>
<evidence type="ECO:0000313" key="2">
    <source>
        <dbReference type="EMBL" id="PRH88134.1"/>
    </source>
</evidence>
<proteinExistence type="predicted"/>
<organism evidence="2 3">
    <name type="scientific">Labrys okinawensis</name>
    <dbReference type="NCBI Taxonomy" id="346911"/>
    <lineage>
        <taxon>Bacteria</taxon>
        <taxon>Pseudomonadati</taxon>
        <taxon>Pseudomonadota</taxon>
        <taxon>Alphaproteobacteria</taxon>
        <taxon>Hyphomicrobiales</taxon>
        <taxon>Xanthobacteraceae</taxon>
        <taxon>Labrys</taxon>
    </lineage>
</organism>
<gene>
    <name evidence="2" type="ORF">C5L14_09635</name>
</gene>
<evidence type="ECO:0000313" key="3">
    <source>
        <dbReference type="Proteomes" id="UP000237682"/>
    </source>
</evidence>